<keyword evidence="7" id="KW-1185">Reference proteome</keyword>
<keyword evidence="1 4" id="KW-0489">Methyltransferase</keyword>
<dbReference type="NCBIfam" id="NF001244">
    <property type="entry name" value="PRK00216.1-5"/>
    <property type="match status" value="1"/>
</dbReference>
<dbReference type="GO" id="GO:0032259">
    <property type="term" value="P:methylation"/>
    <property type="evidence" value="ECO:0007669"/>
    <property type="project" value="UniProtKB-KW"/>
</dbReference>
<evidence type="ECO:0000256" key="2">
    <source>
        <dbReference type="ARBA" id="ARBA00022679"/>
    </source>
</evidence>
<dbReference type="EC" id="2.1.1.329" evidence="4"/>
<dbReference type="PANTHER" id="PTHR43591:SF24">
    <property type="entry name" value="2-METHOXY-6-POLYPRENYL-1,4-BENZOQUINOL METHYLASE, MITOCHONDRIAL"/>
    <property type="match status" value="1"/>
</dbReference>
<keyword evidence="4" id="KW-0150">Chloroplast</keyword>
<proteinExistence type="inferred from homology"/>
<comment type="catalytic activity">
    <reaction evidence="4">
        <text>demethylphylloquinol + S-adenosyl-L-methionine = phylloquinol + S-adenosyl-L-homocysteine + H(+)</text>
        <dbReference type="Rhea" id="RHEA:40551"/>
        <dbReference type="ChEBI" id="CHEBI:15378"/>
        <dbReference type="ChEBI" id="CHEBI:28433"/>
        <dbReference type="ChEBI" id="CHEBI:57856"/>
        <dbReference type="ChEBI" id="CHEBI:59789"/>
        <dbReference type="ChEBI" id="CHEBI:87844"/>
        <dbReference type="EC" id="2.1.1.329"/>
    </reaction>
</comment>
<gene>
    <name evidence="4" type="primary">MENG</name>
    <name evidence="6" type="ORF">EUTSA_v10008293mg</name>
</gene>
<dbReference type="SUPFAM" id="SSF53335">
    <property type="entry name" value="S-adenosyl-L-methionine-dependent methyltransferases"/>
    <property type="match status" value="1"/>
</dbReference>
<evidence type="ECO:0000313" key="7">
    <source>
        <dbReference type="Proteomes" id="UP000030689"/>
    </source>
</evidence>
<keyword evidence="3 4" id="KW-0949">S-adenosyl-L-methionine</keyword>
<comment type="similarity">
    <text evidence="4">Belongs to the class I-like SAM-binding methyltransferase superfamily. MenG/UbiE family.</text>
</comment>
<comment type="function">
    <text evidence="4">Involved in the biosynthesis of phylloquinone (vitamin K1). Methyltransferase required for the conversion of 2-phytyl-1,4-beta-naphthoquinol to phylloquinol.</text>
</comment>
<dbReference type="eggNOG" id="KOG1540">
    <property type="taxonomic scope" value="Eukaryota"/>
</dbReference>
<evidence type="ECO:0000256" key="5">
    <source>
        <dbReference type="SAM" id="SignalP"/>
    </source>
</evidence>
<dbReference type="GO" id="GO:0052624">
    <property type="term" value="F:2-phytyl-1,4-naphthoquinone methyltransferase activity"/>
    <property type="evidence" value="ECO:0007669"/>
    <property type="project" value="UniProtKB-UniRule"/>
</dbReference>
<protein>
    <recommendedName>
        <fullName evidence="4">2-phytyl-1,4-beta-naphthoquinone methyltransferase, chloroplastic</fullName>
        <ecNumber evidence="4">2.1.1.329</ecNumber>
    </recommendedName>
    <alternativeName>
        <fullName evidence="4">Demethylphylloquinone methyltransferase</fullName>
    </alternativeName>
    <alternativeName>
        <fullName evidence="4">Menaquinone biosynthesis methyltransferase ubiE-like protein</fullName>
    </alternativeName>
</protein>
<reference evidence="6 7" key="1">
    <citation type="journal article" date="2013" name="Front. Plant Sci.">
        <title>The Reference Genome of the Halophytic Plant Eutrema salsugineum.</title>
        <authorList>
            <person name="Yang R."/>
            <person name="Jarvis D.E."/>
            <person name="Chen H."/>
            <person name="Beilstein M.A."/>
            <person name="Grimwood J."/>
            <person name="Jenkins J."/>
            <person name="Shu S."/>
            <person name="Prochnik S."/>
            <person name="Xin M."/>
            <person name="Ma C."/>
            <person name="Schmutz J."/>
            <person name="Wing R.A."/>
            <person name="Mitchell-Olds T."/>
            <person name="Schumaker K.S."/>
            <person name="Wang X."/>
        </authorList>
    </citation>
    <scope>NUCLEOTIDE SEQUENCE [LARGE SCALE GENOMIC DNA]</scope>
</reference>
<comment type="subcellular location">
    <subcellularLocation>
        <location evidence="4">Plastid</location>
        <location evidence="4">Chloroplast</location>
    </subcellularLocation>
</comment>
<evidence type="ECO:0000256" key="1">
    <source>
        <dbReference type="ARBA" id="ARBA00022603"/>
    </source>
</evidence>
<feature type="chain" id="PRO_5004720226" description="2-phytyl-1,4-beta-naphthoquinone methyltransferase, chloroplastic" evidence="5">
    <location>
        <begin position="19"/>
        <end position="305"/>
    </location>
</feature>
<dbReference type="OrthoDB" id="6329284at2759"/>
<dbReference type="InterPro" id="IPR032904">
    <property type="entry name" value="MenG"/>
</dbReference>
<dbReference type="Gene3D" id="3.40.50.150">
    <property type="entry name" value="Vaccinia Virus protein VP39"/>
    <property type="match status" value="1"/>
</dbReference>
<dbReference type="Proteomes" id="UP000030689">
    <property type="component" value="Unassembled WGS sequence"/>
</dbReference>
<evidence type="ECO:0000313" key="6">
    <source>
        <dbReference type="EMBL" id="ESQ34445.1"/>
    </source>
</evidence>
<dbReference type="STRING" id="72664.V4K9T8"/>
<dbReference type="GO" id="GO:0009507">
    <property type="term" value="C:chloroplast"/>
    <property type="evidence" value="ECO:0007669"/>
    <property type="project" value="UniProtKB-SubCell"/>
</dbReference>
<dbReference type="HAMAP" id="MF_01813">
    <property type="entry name" value="MenG_UbiE_methyltr"/>
    <property type="match status" value="1"/>
</dbReference>
<keyword evidence="4" id="KW-0934">Plastid</keyword>
<dbReference type="InterPro" id="IPR004033">
    <property type="entry name" value="UbiE/COQ5_MeTrFase"/>
</dbReference>
<dbReference type="PANTHER" id="PTHR43591">
    <property type="entry name" value="METHYLTRANSFERASE"/>
    <property type="match status" value="1"/>
</dbReference>
<accession>V4K9T8</accession>
<organism evidence="6 7">
    <name type="scientific">Eutrema salsugineum</name>
    <name type="common">Saltwater cress</name>
    <name type="synonym">Sisymbrium salsugineum</name>
    <dbReference type="NCBI Taxonomy" id="72664"/>
    <lineage>
        <taxon>Eukaryota</taxon>
        <taxon>Viridiplantae</taxon>
        <taxon>Streptophyta</taxon>
        <taxon>Embryophyta</taxon>
        <taxon>Tracheophyta</taxon>
        <taxon>Spermatophyta</taxon>
        <taxon>Magnoliopsida</taxon>
        <taxon>eudicotyledons</taxon>
        <taxon>Gunneridae</taxon>
        <taxon>Pentapetalae</taxon>
        <taxon>rosids</taxon>
        <taxon>malvids</taxon>
        <taxon>Brassicales</taxon>
        <taxon>Brassicaceae</taxon>
        <taxon>Eutremeae</taxon>
        <taxon>Eutrema</taxon>
    </lineage>
</organism>
<name>V4K9T8_EUTSA</name>
<dbReference type="PROSITE" id="PS51608">
    <property type="entry name" value="SAM_MT_UBIE"/>
    <property type="match status" value="1"/>
</dbReference>
<dbReference type="PROSITE" id="PS01183">
    <property type="entry name" value="UBIE_1"/>
    <property type="match status" value="1"/>
</dbReference>
<dbReference type="InterPro" id="IPR023576">
    <property type="entry name" value="UbiE/COQ5_MeTrFase_CS"/>
</dbReference>
<dbReference type="Gramene" id="ESQ34445">
    <property type="protein sequence ID" value="ESQ34445"/>
    <property type="gene ID" value="EUTSA_v10008293mg"/>
</dbReference>
<evidence type="ECO:0000256" key="3">
    <source>
        <dbReference type="ARBA" id="ARBA00022691"/>
    </source>
</evidence>
<dbReference type="Pfam" id="PF01209">
    <property type="entry name" value="Ubie_methyltran"/>
    <property type="match status" value="1"/>
</dbReference>
<keyword evidence="2 4" id="KW-0808">Transferase</keyword>
<dbReference type="GO" id="GO:0042372">
    <property type="term" value="P:phylloquinone biosynthetic process"/>
    <property type="evidence" value="ECO:0007669"/>
    <property type="project" value="UniProtKB-UniRule"/>
</dbReference>
<keyword evidence="5" id="KW-0732">Signal</keyword>
<sequence>MAALLGIVFPVAITGTGQLPVNSRCRPRTVVRSSNSNDRQTLFNRIAPVYDNLNDLLSLGQHRIWKNMAVSWSGAKTGDYVLDLCCGSGDLAFLLSERVGSIGKVMGLDFSCEQLAVASSRQNLRARSCYKCIEWIEGDATDLPFDDCKFDAITMGYGLRNVVDRHRAMREMYRVLKPGSRVSILDFNKSNQSVTAFMQDWMIDNVVVPVATVYGLAKEYEYLKYSINGYLTGEELETLALEAGFSSARHYEISGGFMGNLVAVRMMHKCRGALIYPSFGVLRLREPILYYATPLHISSYGNMLI</sequence>
<evidence type="ECO:0000256" key="4">
    <source>
        <dbReference type="HAMAP-Rule" id="MF_03192"/>
    </source>
</evidence>
<dbReference type="NCBIfam" id="TIGR01934">
    <property type="entry name" value="MenG_MenH_UbiE"/>
    <property type="match status" value="1"/>
</dbReference>
<dbReference type="InterPro" id="IPR029063">
    <property type="entry name" value="SAM-dependent_MTases_sf"/>
</dbReference>
<dbReference type="AlphaFoldDB" id="V4K9T8"/>
<dbReference type="FunFam" id="3.40.50.150:FF:000415">
    <property type="entry name" value="2-phytyl-1,4-beta-naphthoquinone methyltransferase, chloroplastic"/>
    <property type="match status" value="1"/>
</dbReference>
<dbReference type="HAMAP" id="MF_01982">
    <property type="entry name" value="MenG_phylloquinone_subfam"/>
    <property type="match status" value="1"/>
</dbReference>
<dbReference type="OMA" id="RYYWDTI"/>
<feature type="signal peptide" evidence="5">
    <location>
        <begin position="1"/>
        <end position="18"/>
    </location>
</feature>
<dbReference type="EMBL" id="KI517683">
    <property type="protein sequence ID" value="ESQ34445.1"/>
    <property type="molecule type" value="Genomic_DNA"/>
</dbReference>
<dbReference type="CDD" id="cd02440">
    <property type="entry name" value="AdoMet_MTases"/>
    <property type="match status" value="1"/>
</dbReference>